<dbReference type="AlphaFoldDB" id="A0A4V2SH31"/>
<dbReference type="Gene3D" id="2.40.10.10">
    <property type="entry name" value="Trypsin-like serine proteases"/>
    <property type="match status" value="1"/>
</dbReference>
<dbReference type="Pfam" id="PF13365">
    <property type="entry name" value="Trypsin_2"/>
    <property type="match status" value="1"/>
</dbReference>
<dbReference type="PANTHER" id="PTHR43019:SF23">
    <property type="entry name" value="PROTEASE DO-LIKE 5, CHLOROPLASTIC"/>
    <property type="match status" value="1"/>
</dbReference>
<dbReference type="InterPro" id="IPR043504">
    <property type="entry name" value="Peptidase_S1_PA_chymotrypsin"/>
</dbReference>
<dbReference type="Proteomes" id="UP000295106">
    <property type="component" value="Unassembled WGS sequence"/>
</dbReference>
<dbReference type="RefSeq" id="WP_132646038.1">
    <property type="nucleotide sequence ID" value="NZ_CP181386.1"/>
</dbReference>
<dbReference type="PANTHER" id="PTHR43019">
    <property type="entry name" value="SERINE ENDOPROTEASE DEGS"/>
    <property type="match status" value="1"/>
</dbReference>
<dbReference type="OrthoDB" id="151099at2"/>
<evidence type="ECO:0000313" key="1">
    <source>
        <dbReference type="EMBL" id="TCP03458.1"/>
    </source>
</evidence>
<protein>
    <submittedName>
        <fullName evidence="1">Trypsin-like peptidase</fullName>
    </submittedName>
</protein>
<dbReference type="SUPFAM" id="SSF50494">
    <property type="entry name" value="Trypsin-like serine proteases"/>
    <property type="match status" value="1"/>
</dbReference>
<sequence>MPEGLFSPARLAVPGVPADRLSAALVRVLPTTRLRLSLADSREAAFAAARNETRADGTEVWHRAFTHEDLARADDPVFAMAMVQHEFALAVRAGACFPVEVPLVGGGGGFCIDAAGHVLTNYHLVAGEIERLGRQAGVLGVEQPCLGVRAEVARLGADGRWALLPAERVWLVSNPPASRAIQDLGNGRGELREDWALLRVEPSPQAALTLAARPAVVGEPVWMAGFPLRSARPAATRAALDYDDADGSLRVSHGQVTALGDDDSFVSDLDGSMGSSGSPVFDAHGEVIGVFSRVAGNGPRNAFEYGGTPRVHVGVRGSLMGMGAGGGWL</sequence>
<name>A0A4V2SH31_RUBGE</name>
<dbReference type="GeneID" id="99685673"/>
<dbReference type="EMBL" id="SLXD01000004">
    <property type="protein sequence ID" value="TCP03458.1"/>
    <property type="molecule type" value="Genomic_DNA"/>
</dbReference>
<organism evidence="1 2">
    <name type="scientific">Rubrivivax gelatinosus</name>
    <name type="common">Rhodocyclus gelatinosus</name>
    <name type="synonym">Rhodopseudomonas gelatinosa</name>
    <dbReference type="NCBI Taxonomy" id="28068"/>
    <lineage>
        <taxon>Bacteria</taxon>
        <taxon>Pseudomonadati</taxon>
        <taxon>Pseudomonadota</taxon>
        <taxon>Betaproteobacteria</taxon>
        <taxon>Burkholderiales</taxon>
        <taxon>Sphaerotilaceae</taxon>
        <taxon>Rubrivivax</taxon>
    </lineage>
</organism>
<dbReference type="InterPro" id="IPR009003">
    <property type="entry name" value="Peptidase_S1_PA"/>
</dbReference>
<evidence type="ECO:0000313" key="2">
    <source>
        <dbReference type="Proteomes" id="UP000295106"/>
    </source>
</evidence>
<accession>A0A4V2SH31</accession>
<reference evidence="1 2" key="1">
    <citation type="submission" date="2019-03" db="EMBL/GenBank/DDBJ databases">
        <title>Genomic Encyclopedia of Type Strains, Phase IV (KMG-IV): sequencing the most valuable type-strain genomes for metagenomic binning, comparative biology and taxonomic classification.</title>
        <authorList>
            <person name="Goeker M."/>
        </authorList>
    </citation>
    <scope>NUCLEOTIDE SEQUENCE [LARGE SCALE GENOMIC DNA]</scope>
    <source>
        <strain evidence="1 2">DSM 1709</strain>
    </source>
</reference>
<proteinExistence type="predicted"/>
<gene>
    <name evidence="1" type="ORF">EV684_104179</name>
</gene>
<comment type="caution">
    <text evidence="1">The sequence shown here is derived from an EMBL/GenBank/DDBJ whole genome shotgun (WGS) entry which is preliminary data.</text>
</comment>